<keyword evidence="3" id="KW-1185">Reference proteome</keyword>
<reference evidence="2 3" key="1">
    <citation type="submission" date="2023-07" db="EMBL/GenBank/DDBJ databases">
        <title>Genomic Encyclopedia of Type Strains, Phase IV (KMG-IV): sequencing the most valuable type-strain genomes for metagenomic binning, comparative biology and taxonomic classification.</title>
        <authorList>
            <person name="Goeker M."/>
        </authorList>
    </citation>
    <scope>NUCLEOTIDE SEQUENCE [LARGE SCALE GENOMIC DNA]</scope>
    <source>
        <strain evidence="2 3">B6-8</strain>
    </source>
</reference>
<protein>
    <recommendedName>
        <fullName evidence="1">N-acetylmuramidase domain-containing protein</fullName>
    </recommendedName>
</protein>
<dbReference type="Pfam" id="PF11860">
    <property type="entry name" value="Muramidase"/>
    <property type="match status" value="1"/>
</dbReference>
<evidence type="ECO:0000259" key="1">
    <source>
        <dbReference type="Pfam" id="PF11860"/>
    </source>
</evidence>
<proteinExistence type="predicted"/>
<sequence>MVSFKGAARRRSPDAIARAAAFIGVETAALSAIIEVEASGAGFDGAGRPKALFEPHRFYRELSGNPGKLAAAVKAGLAYPKWGEKPYPSDSYPRIQQALAIDETAALRATSWGLGQVLGSNCAKCGFTSPQAMLAAFADGEDAQIVGMAAFLKSNGLVPALKARNWAAVAKGYNGSKYAANRYDAKLAAAYARLRG</sequence>
<evidence type="ECO:0000313" key="3">
    <source>
        <dbReference type="Proteomes" id="UP001241603"/>
    </source>
</evidence>
<dbReference type="RefSeq" id="WP_266349291.1">
    <property type="nucleotide sequence ID" value="NZ_JAPKNG010000003.1"/>
</dbReference>
<evidence type="ECO:0000313" key="2">
    <source>
        <dbReference type="EMBL" id="MDQ0438406.1"/>
    </source>
</evidence>
<gene>
    <name evidence="2" type="ORF">QO014_002798</name>
</gene>
<dbReference type="InterPro" id="IPR024408">
    <property type="entry name" value="Muramidase"/>
</dbReference>
<comment type="caution">
    <text evidence="2">The sequence shown here is derived from an EMBL/GenBank/DDBJ whole genome shotgun (WGS) entry which is preliminary data.</text>
</comment>
<feature type="domain" description="N-acetylmuramidase" evidence="1">
    <location>
        <begin position="27"/>
        <end position="194"/>
    </location>
</feature>
<accession>A0ABU0H7X2</accession>
<name>A0ABU0H7X2_9HYPH</name>
<dbReference type="Proteomes" id="UP001241603">
    <property type="component" value="Unassembled WGS sequence"/>
</dbReference>
<organism evidence="2 3">
    <name type="scientific">Kaistia dalseonensis</name>
    <dbReference type="NCBI Taxonomy" id="410840"/>
    <lineage>
        <taxon>Bacteria</taxon>
        <taxon>Pseudomonadati</taxon>
        <taxon>Pseudomonadota</taxon>
        <taxon>Alphaproteobacteria</taxon>
        <taxon>Hyphomicrobiales</taxon>
        <taxon>Kaistiaceae</taxon>
        <taxon>Kaistia</taxon>
    </lineage>
</organism>
<dbReference type="EMBL" id="JAUSVO010000003">
    <property type="protein sequence ID" value="MDQ0438406.1"/>
    <property type="molecule type" value="Genomic_DNA"/>
</dbReference>